<gene>
    <name evidence="1" type="ORF">EZS28_025716</name>
</gene>
<evidence type="ECO:0000313" key="1">
    <source>
        <dbReference type="EMBL" id="KAA6378757.1"/>
    </source>
</evidence>
<dbReference type="AlphaFoldDB" id="A0A5J4V8F3"/>
<organism evidence="1 2">
    <name type="scientific">Streblomastix strix</name>
    <dbReference type="NCBI Taxonomy" id="222440"/>
    <lineage>
        <taxon>Eukaryota</taxon>
        <taxon>Metamonada</taxon>
        <taxon>Preaxostyla</taxon>
        <taxon>Oxymonadida</taxon>
        <taxon>Streblomastigidae</taxon>
        <taxon>Streblomastix</taxon>
    </lineage>
</organism>
<reference evidence="1 2" key="1">
    <citation type="submission" date="2019-03" db="EMBL/GenBank/DDBJ databases">
        <title>Single cell metagenomics reveals metabolic interactions within the superorganism composed of flagellate Streblomastix strix and complex community of Bacteroidetes bacteria on its surface.</title>
        <authorList>
            <person name="Treitli S.C."/>
            <person name="Kolisko M."/>
            <person name="Husnik F."/>
            <person name="Keeling P."/>
            <person name="Hampl V."/>
        </authorList>
    </citation>
    <scope>NUCLEOTIDE SEQUENCE [LARGE SCALE GENOMIC DNA]</scope>
    <source>
        <strain evidence="1">ST1C</strain>
    </source>
</reference>
<name>A0A5J4V8F3_9EUKA</name>
<comment type="caution">
    <text evidence="1">The sequence shown here is derived from an EMBL/GenBank/DDBJ whole genome shotgun (WGS) entry which is preliminary data.</text>
</comment>
<dbReference type="EMBL" id="SNRW01008940">
    <property type="protein sequence ID" value="KAA6378757.1"/>
    <property type="molecule type" value="Genomic_DNA"/>
</dbReference>
<evidence type="ECO:0000313" key="2">
    <source>
        <dbReference type="Proteomes" id="UP000324800"/>
    </source>
</evidence>
<sequence>MITQSKIKERHFTIDELRCFQLRADATDDKHRGHVLRSTGCYDGKFDISRADYDAKLNILVEYFDNGPQDIYEYQY</sequence>
<proteinExistence type="predicted"/>
<protein>
    <submittedName>
        <fullName evidence="1">Uncharacterized protein</fullName>
    </submittedName>
</protein>
<accession>A0A5J4V8F3</accession>
<dbReference type="Proteomes" id="UP000324800">
    <property type="component" value="Unassembled WGS sequence"/>
</dbReference>